<keyword evidence="1" id="KW-1133">Transmembrane helix</keyword>
<evidence type="ECO:0000313" key="3">
    <source>
        <dbReference type="Proteomes" id="UP000316621"/>
    </source>
</evidence>
<dbReference type="Proteomes" id="UP000316621">
    <property type="component" value="Chromosome 3"/>
</dbReference>
<dbReference type="EMBL" id="CM010717">
    <property type="protein sequence ID" value="RZC53120.1"/>
    <property type="molecule type" value="Genomic_DNA"/>
</dbReference>
<dbReference type="PANTHER" id="PTHR42861">
    <property type="entry name" value="CALCIUM-TRANSPORTING ATPASE"/>
    <property type="match status" value="1"/>
</dbReference>
<evidence type="ECO:0000256" key="1">
    <source>
        <dbReference type="SAM" id="Phobius"/>
    </source>
</evidence>
<dbReference type="InterPro" id="IPR008250">
    <property type="entry name" value="ATPase_P-typ_transduc_dom_A_sf"/>
</dbReference>
<organism evidence="2 3">
    <name type="scientific">Papaver somniferum</name>
    <name type="common">Opium poppy</name>
    <dbReference type="NCBI Taxonomy" id="3469"/>
    <lineage>
        <taxon>Eukaryota</taxon>
        <taxon>Viridiplantae</taxon>
        <taxon>Streptophyta</taxon>
        <taxon>Embryophyta</taxon>
        <taxon>Tracheophyta</taxon>
        <taxon>Spermatophyta</taxon>
        <taxon>Magnoliopsida</taxon>
        <taxon>Ranunculales</taxon>
        <taxon>Papaveraceae</taxon>
        <taxon>Papaveroideae</taxon>
        <taxon>Papaver</taxon>
    </lineage>
</organism>
<dbReference type="Gene3D" id="1.20.1110.10">
    <property type="entry name" value="Calcium-transporting ATPase, transmembrane domain"/>
    <property type="match status" value="1"/>
</dbReference>
<protein>
    <recommendedName>
        <fullName evidence="4">Cation-transporting P-type ATPase N-terminal domain-containing protein</fullName>
    </recommendedName>
</protein>
<keyword evidence="3" id="KW-1185">Reference proteome</keyword>
<feature type="transmembrane region" description="Helical" evidence="1">
    <location>
        <begin position="93"/>
        <end position="113"/>
    </location>
</feature>
<dbReference type="AlphaFoldDB" id="A0A4Y7IZA0"/>
<evidence type="ECO:0000313" key="2">
    <source>
        <dbReference type="EMBL" id="RZC53120.1"/>
    </source>
</evidence>
<name>A0A4Y7IZA0_PAPSO</name>
<evidence type="ECO:0008006" key="4">
    <source>
        <dbReference type="Google" id="ProtNLM"/>
    </source>
</evidence>
<accession>A0A4Y7IZA0</accession>
<gene>
    <name evidence="2" type="ORF">C5167_011974</name>
</gene>
<dbReference type="SUPFAM" id="SSF81653">
    <property type="entry name" value="Calcium ATPase, transduction domain A"/>
    <property type="match status" value="1"/>
</dbReference>
<keyword evidence="1" id="KW-0472">Membrane</keyword>
<keyword evidence="1" id="KW-0812">Transmembrane</keyword>
<sequence>MARLSPDKAKVLRDRIWNELIPGDIIKIKLGDIIRADVRLLKGGPVKIYKVWPSLIDAVVIATGSRTKFGEHTHPVDTTNQDDQYQKARTVTFVDFTAILQFCMCVAVVAMLIETVVMDTNSLAYNALRDNGNWLPSLVSAGFAAAGARYNERELMLQKKALDWKLYALACLDFKGLLLLLLERKPRYSKPKLYLLSDFGD</sequence>
<dbReference type="Gene3D" id="2.70.150.10">
    <property type="entry name" value="Calcium-transporting ATPase, cytoplasmic transduction domain A"/>
    <property type="match status" value="1"/>
</dbReference>
<proteinExistence type="predicted"/>
<reference evidence="2 3" key="1">
    <citation type="journal article" date="2018" name="Science">
        <title>The opium poppy genome and morphinan production.</title>
        <authorList>
            <person name="Guo L."/>
            <person name="Winzer T."/>
            <person name="Yang X."/>
            <person name="Li Y."/>
            <person name="Ning Z."/>
            <person name="He Z."/>
            <person name="Teodor R."/>
            <person name="Lu Y."/>
            <person name="Bowser T.A."/>
            <person name="Graham I.A."/>
            <person name="Ye K."/>
        </authorList>
    </citation>
    <scope>NUCLEOTIDE SEQUENCE [LARGE SCALE GENOMIC DNA]</scope>
    <source>
        <strain evidence="3">cv. HN1</strain>
        <tissue evidence="2">Leaves</tissue>
    </source>
</reference>
<dbReference type="Gramene" id="RZC53120">
    <property type="protein sequence ID" value="RZC53120"/>
    <property type="gene ID" value="C5167_011974"/>
</dbReference>